<feature type="active site" description="Nucleophile" evidence="3">
    <location>
        <position position="251"/>
    </location>
</feature>
<dbReference type="AlphaFoldDB" id="A0A5C4RPG7"/>
<dbReference type="OrthoDB" id="9790596at2"/>
<evidence type="ECO:0000256" key="2">
    <source>
        <dbReference type="ARBA" id="ARBA00022801"/>
    </source>
</evidence>
<dbReference type="GO" id="GO:0000052">
    <property type="term" value="P:citrulline metabolic process"/>
    <property type="evidence" value="ECO:0007669"/>
    <property type="project" value="TreeGrafter"/>
</dbReference>
<organism evidence="5 6">
    <name type="scientific">Arenimonas terrae</name>
    <dbReference type="NCBI Taxonomy" id="2546226"/>
    <lineage>
        <taxon>Bacteria</taxon>
        <taxon>Pseudomonadati</taxon>
        <taxon>Pseudomonadota</taxon>
        <taxon>Gammaproteobacteria</taxon>
        <taxon>Lysobacterales</taxon>
        <taxon>Lysobacteraceae</taxon>
        <taxon>Arenimonas</taxon>
    </lineage>
</organism>
<dbReference type="Proteomes" id="UP000305760">
    <property type="component" value="Unassembled WGS sequence"/>
</dbReference>
<feature type="active site" description="Proton donor" evidence="3">
    <location>
        <position position="164"/>
    </location>
</feature>
<dbReference type="PANTHER" id="PTHR12737:SF9">
    <property type="entry name" value="DIMETHYLARGININASE"/>
    <property type="match status" value="1"/>
</dbReference>
<comment type="similarity">
    <text evidence="1">Belongs to the DDAH family.</text>
</comment>
<dbReference type="GO" id="GO:0006525">
    <property type="term" value="P:arginine metabolic process"/>
    <property type="evidence" value="ECO:0007669"/>
    <property type="project" value="TreeGrafter"/>
</dbReference>
<feature type="binding site" evidence="4">
    <location>
        <position position="245"/>
    </location>
    <ligand>
        <name>substrate</name>
    </ligand>
</feature>
<comment type="caution">
    <text evidence="5">The sequence shown here is derived from an EMBL/GenBank/DDBJ whole genome shotgun (WGS) entry which is preliminary data.</text>
</comment>
<gene>
    <name evidence="5" type="ORF">E1B00_11775</name>
</gene>
<evidence type="ECO:0000313" key="6">
    <source>
        <dbReference type="Proteomes" id="UP000305760"/>
    </source>
</evidence>
<dbReference type="GO" id="GO:0016597">
    <property type="term" value="F:amino acid binding"/>
    <property type="evidence" value="ECO:0007669"/>
    <property type="project" value="TreeGrafter"/>
</dbReference>
<feature type="binding site" evidence="4">
    <location>
        <begin position="65"/>
        <end position="66"/>
    </location>
    <ligand>
        <name>substrate</name>
    </ligand>
</feature>
<protein>
    <recommendedName>
        <fullName evidence="7">Dimethylargininase</fullName>
    </recommendedName>
</protein>
<proteinExistence type="inferred from homology"/>
<evidence type="ECO:0008006" key="7">
    <source>
        <dbReference type="Google" id="ProtNLM"/>
    </source>
</evidence>
<dbReference type="SUPFAM" id="SSF55909">
    <property type="entry name" value="Pentein"/>
    <property type="match status" value="1"/>
</dbReference>
<dbReference type="PANTHER" id="PTHR12737">
    <property type="entry name" value="DIMETHYLARGININE DIMETHYLAMINOHYDROLASE"/>
    <property type="match status" value="1"/>
</dbReference>
<evidence type="ECO:0000256" key="3">
    <source>
        <dbReference type="PIRSR" id="PIRSR633199-1"/>
    </source>
</evidence>
<sequence>MFRHAILRLPGANYADGLTRVDLGVPSFELTLAQHAAYADALRDAGLALTVLPADPRHPDGTFVEDTAIVLAEGAILTRPGASSRLGEAEAIEPALRAFFPTLATIEAPGTVDGGDICEAGRHVFIGISARTNEHGARQLARWLQTRGYGASTVDIRGLDSILHLKSGIACLAGERLLLIPELAAHPAFAGHERVVVDAAEAYGANAVQVNDTVLLARGHPKLAANLRALGYRLRELDMSEFAKLDGGLSCLSLRF</sequence>
<dbReference type="GO" id="GO:0045429">
    <property type="term" value="P:positive regulation of nitric oxide biosynthetic process"/>
    <property type="evidence" value="ECO:0007669"/>
    <property type="project" value="TreeGrafter"/>
</dbReference>
<feature type="binding site" evidence="4">
    <location>
        <position position="85"/>
    </location>
    <ligand>
        <name>substrate</name>
    </ligand>
</feature>
<reference evidence="5 6" key="1">
    <citation type="submission" date="2019-03" db="EMBL/GenBank/DDBJ databases">
        <title>Arenimonas daejeonensis sp. nov., isolated from compost.</title>
        <authorList>
            <person name="Jeon C.O."/>
        </authorList>
    </citation>
    <scope>NUCLEOTIDE SEQUENCE [LARGE SCALE GENOMIC DNA]</scope>
    <source>
        <strain evidence="5 6">R29</strain>
    </source>
</reference>
<keyword evidence="6" id="KW-1185">Reference proteome</keyword>
<dbReference type="GO" id="GO:0016403">
    <property type="term" value="F:dimethylargininase activity"/>
    <property type="evidence" value="ECO:0007669"/>
    <property type="project" value="TreeGrafter"/>
</dbReference>
<accession>A0A5C4RPG7</accession>
<feature type="binding site" evidence="4">
    <location>
        <position position="60"/>
    </location>
    <ligand>
        <name>substrate</name>
    </ligand>
</feature>
<feature type="binding site" evidence="4">
    <location>
        <position position="18"/>
    </location>
    <ligand>
        <name>substrate</name>
    </ligand>
</feature>
<dbReference type="InterPro" id="IPR033199">
    <property type="entry name" value="DDAH-like"/>
</dbReference>
<dbReference type="EMBL" id="SMDR01000003">
    <property type="protein sequence ID" value="TNJ32988.1"/>
    <property type="molecule type" value="Genomic_DNA"/>
</dbReference>
<evidence type="ECO:0000256" key="4">
    <source>
        <dbReference type="PIRSR" id="PIRSR633199-2"/>
    </source>
</evidence>
<name>A0A5C4RPG7_9GAMM</name>
<dbReference type="RefSeq" id="WP_139449035.1">
    <property type="nucleotide sequence ID" value="NZ_SMDR01000003.1"/>
</dbReference>
<feature type="binding site" evidence="4">
    <location>
        <position position="131"/>
    </location>
    <ligand>
        <name>substrate</name>
    </ligand>
</feature>
<evidence type="ECO:0000313" key="5">
    <source>
        <dbReference type="EMBL" id="TNJ32988.1"/>
    </source>
</evidence>
<keyword evidence="2" id="KW-0378">Hydrolase</keyword>
<evidence type="ECO:0000256" key="1">
    <source>
        <dbReference type="ARBA" id="ARBA00008532"/>
    </source>
</evidence>
<dbReference type="Gene3D" id="3.75.10.10">
    <property type="entry name" value="L-arginine/glycine Amidinotransferase, Chain A"/>
    <property type="match status" value="1"/>
</dbReference>